<name>A0A4Z0PBT6_9BACT</name>
<keyword evidence="2" id="KW-0862">Zinc</keyword>
<dbReference type="Pfam" id="PF17900">
    <property type="entry name" value="Peptidase_M1_N"/>
    <property type="match status" value="1"/>
</dbReference>
<organism evidence="5 6">
    <name type="scientific">Hymenobacter fodinae</name>
    <dbReference type="NCBI Taxonomy" id="2510796"/>
    <lineage>
        <taxon>Bacteria</taxon>
        <taxon>Pseudomonadati</taxon>
        <taxon>Bacteroidota</taxon>
        <taxon>Cytophagia</taxon>
        <taxon>Cytophagales</taxon>
        <taxon>Hymenobacteraceae</taxon>
        <taxon>Hymenobacter</taxon>
    </lineage>
</organism>
<feature type="domain" description="Aminopeptidase N-like N-terminal" evidence="4">
    <location>
        <begin position="69"/>
        <end position="243"/>
    </location>
</feature>
<feature type="binding site" evidence="2">
    <location>
        <position position="382"/>
    </location>
    <ligand>
        <name>Zn(2+)</name>
        <dbReference type="ChEBI" id="CHEBI:29105"/>
        <note>catalytic</note>
    </ligand>
</feature>
<gene>
    <name evidence="5" type="ORF">EU556_02445</name>
</gene>
<evidence type="ECO:0000313" key="5">
    <source>
        <dbReference type="EMBL" id="TGE09713.1"/>
    </source>
</evidence>
<keyword evidence="6" id="KW-1185">Reference proteome</keyword>
<feature type="active site" description="Proton donor" evidence="1">
    <location>
        <position position="434"/>
    </location>
</feature>
<feature type="active site" description="Proton acceptor" evidence="1">
    <location>
        <position position="360"/>
    </location>
</feature>
<reference evidence="5 6" key="1">
    <citation type="submission" date="2019-04" db="EMBL/GenBank/DDBJ databases">
        <authorList>
            <person name="Feng G."/>
            <person name="Zhang J."/>
            <person name="Zhu H."/>
        </authorList>
    </citation>
    <scope>NUCLEOTIDE SEQUENCE [LARGE SCALE GENOMIC DNA]</scope>
    <source>
        <strain evidence="5 6">92R-1</strain>
    </source>
</reference>
<dbReference type="InterPro" id="IPR042097">
    <property type="entry name" value="Aminopeptidase_N-like_N_sf"/>
</dbReference>
<keyword evidence="2" id="KW-0479">Metal-binding</keyword>
<accession>A0A4Z0PBT6</accession>
<sequence>MQRFAPDAVLYFVLTSGFPVRSFLLVAFCGLLGLSRPVAAQLLKAKPTFTRADTLRGALTPLRTCYDINYYHLDVKLDVAKKALSGSNEFRFTATQDFTRLQFDLFANLNVEKVAYEGKEVPFTREANAVFVTFPQPIRKGQRAAFTVFYSGQPTVAENAPWDGGLVFTQDAKGKPWVATACQGVGASIWWPTKDHQADEVDSMLISISVPKGLKDVSNGRLRATTPLKNGYTRYDWFVSNPINNYDVAMNVGDYQHFSGGTYAGEKGPLTLDYWVLPENLAKAKKQFAANVPPMLKAMEYWFGPYPFYKDGYKLVDAPHLGMEHQSAVAYGNKYLNGYLGKDRSGTGWGMKWDFIIIHESGHEWFGNNITSKDIADMWIHEAFTTYSEALFVESQFGKEAAQAYIHGQRRNIQNDEPIIGPYGVNKEGSSDMYDKGSNMLNTIRTALNNDEKWRQVLRGLGSTFYHQTVTTEQIVAYINQQSGHDFTAVFNQYLRHTALPTLELRFEENRTLARWIANEPAFDLPVQVRAKGGSYQFIKPTTRFAPIEVPGLTKQNVEVDTLNCYIGILVE</sequence>
<dbReference type="GO" id="GO:0008270">
    <property type="term" value="F:zinc ion binding"/>
    <property type="evidence" value="ECO:0007669"/>
    <property type="project" value="InterPro"/>
</dbReference>
<dbReference type="InterPro" id="IPR014782">
    <property type="entry name" value="Peptidase_M1_dom"/>
</dbReference>
<dbReference type="Proteomes" id="UP000298337">
    <property type="component" value="Unassembled WGS sequence"/>
</dbReference>
<dbReference type="InterPro" id="IPR034015">
    <property type="entry name" value="M1_LTA4H"/>
</dbReference>
<feature type="binding site" evidence="2">
    <location>
        <position position="359"/>
    </location>
    <ligand>
        <name>Zn(2+)</name>
        <dbReference type="ChEBI" id="CHEBI:29105"/>
        <note>catalytic</note>
    </ligand>
</feature>
<feature type="binding site" evidence="2">
    <location>
        <position position="363"/>
    </location>
    <ligand>
        <name>Zn(2+)</name>
        <dbReference type="ChEBI" id="CHEBI:29105"/>
        <note>catalytic</note>
    </ligand>
</feature>
<evidence type="ECO:0000259" key="3">
    <source>
        <dbReference type="Pfam" id="PF01433"/>
    </source>
</evidence>
<comment type="caution">
    <text evidence="5">The sequence shown here is derived from an EMBL/GenBank/DDBJ whole genome shotgun (WGS) entry which is preliminary data.</text>
</comment>
<dbReference type="EMBL" id="SRLA01000001">
    <property type="protein sequence ID" value="TGE09713.1"/>
    <property type="molecule type" value="Genomic_DNA"/>
</dbReference>
<evidence type="ECO:0000256" key="2">
    <source>
        <dbReference type="PIRSR" id="PIRSR634015-3"/>
    </source>
</evidence>
<dbReference type="InterPro" id="IPR027268">
    <property type="entry name" value="Peptidase_M4/M1_CTD_sf"/>
</dbReference>
<dbReference type="Gene3D" id="2.60.40.1730">
    <property type="entry name" value="tricorn interacting facor f3 domain"/>
    <property type="match status" value="1"/>
</dbReference>
<comment type="cofactor">
    <cofactor evidence="2">
        <name>Zn(2+)</name>
        <dbReference type="ChEBI" id="CHEBI:29105"/>
    </cofactor>
    <text evidence="2">Binds 1 zinc ion per subunit.</text>
</comment>
<evidence type="ECO:0000313" key="6">
    <source>
        <dbReference type="Proteomes" id="UP000298337"/>
    </source>
</evidence>
<dbReference type="PANTHER" id="PTHR45726">
    <property type="entry name" value="LEUKOTRIENE A-4 HYDROLASE"/>
    <property type="match status" value="1"/>
</dbReference>
<dbReference type="SUPFAM" id="SSF55486">
    <property type="entry name" value="Metalloproteases ('zincins'), catalytic domain"/>
    <property type="match status" value="1"/>
</dbReference>
<dbReference type="InterPro" id="IPR045357">
    <property type="entry name" value="Aminopeptidase_N-like_N"/>
</dbReference>
<evidence type="ECO:0000256" key="1">
    <source>
        <dbReference type="PIRSR" id="PIRSR634015-1"/>
    </source>
</evidence>
<dbReference type="Pfam" id="PF01433">
    <property type="entry name" value="Peptidase_M1"/>
    <property type="match status" value="1"/>
</dbReference>
<evidence type="ECO:0000259" key="4">
    <source>
        <dbReference type="Pfam" id="PF17900"/>
    </source>
</evidence>
<dbReference type="PANTHER" id="PTHR45726:SF3">
    <property type="entry name" value="LEUKOTRIENE A-4 HYDROLASE"/>
    <property type="match status" value="1"/>
</dbReference>
<dbReference type="OrthoDB" id="100605at2"/>
<feature type="domain" description="Peptidase M1 membrane alanine aminopeptidase" evidence="3">
    <location>
        <begin position="300"/>
        <end position="494"/>
    </location>
</feature>
<proteinExistence type="predicted"/>
<dbReference type="GO" id="GO:0008237">
    <property type="term" value="F:metallopeptidase activity"/>
    <property type="evidence" value="ECO:0007669"/>
    <property type="project" value="InterPro"/>
</dbReference>
<dbReference type="AlphaFoldDB" id="A0A4Z0PBT6"/>
<dbReference type="SUPFAM" id="SSF63737">
    <property type="entry name" value="Leukotriene A4 hydrolase N-terminal domain"/>
    <property type="match status" value="1"/>
</dbReference>
<protein>
    <submittedName>
        <fullName evidence="5">M1 family peptidase</fullName>
    </submittedName>
</protein>
<dbReference type="Gene3D" id="1.10.390.10">
    <property type="entry name" value="Neutral Protease Domain 2"/>
    <property type="match status" value="1"/>
</dbReference>
<dbReference type="CDD" id="cd09603">
    <property type="entry name" value="M1_APN_like"/>
    <property type="match status" value="1"/>
</dbReference>